<dbReference type="Pfam" id="PF07893">
    <property type="entry name" value="DUF1668"/>
    <property type="match status" value="1"/>
</dbReference>
<evidence type="ECO:0008006" key="4">
    <source>
        <dbReference type="Google" id="ProtNLM"/>
    </source>
</evidence>
<dbReference type="InterPro" id="IPR015915">
    <property type="entry name" value="Kelch-typ_b-propeller"/>
</dbReference>
<keyword evidence="3" id="KW-1185">Reference proteome</keyword>
<dbReference type="SUPFAM" id="SSF117281">
    <property type="entry name" value="Kelch motif"/>
    <property type="match status" value="1"/>
</dbReference>
<protein>
    <recommendedName>
        <fullName evidence="4">F-box associated domain-containing protein</fullName>
    </recommendedName>
</protein>
<feature type="region of interest" description="Disordered" evidence="1">
    <location>
        <begin position="112"/>
        <end position="141"/>
    </location>
</feature>
<evidence type="ECO:0000313" key="2">
    <source>
        <dbReference type="EMBL" id="RXH76083.1"/>
    </source>
</evidence>
<accession>A0A498I4Q2</accession>
<name>A0A498I4Q2_MALDO</name>
<dbReference type="Gene3D" id="2.120.10.80">
    <property type="entry name" value="Kelch-type beta propeller"/>
    <property type="match status" value="1"/>
</dbReference>
<dbReference type="Proteomes" id="UP000290289">
    <property type="component" value="Chromosome 14"/>
</dbReference>
<evidence type="ECO:0000313" key="3">
    <source>
        <dbReference type="Proteomes" id="UP000290289"/>
    </source>
</evidence>
<dbReference type="EMBL" id="RDQH01000340">
    <property type="protein sequence ID" value="RXH76083.1"/>
    <property type="molecule type" value="Genomic_DNA"/>
</dbReference>
<sequence>MAKENYGLVYVQMPDQLWSLDVCKLLQRPPTPRPKEETPRPRPEFEFLCNYQYHERHPEGPRGRLPFGMKCMMVDSKLHMIGGYWKNMYVNETPAGWANLDVYACEPIEGDADADVDADGTPKAKAKEEEEEEGPSPLPSISLCKSSTIPSLSGPKIDPIVVTLEDKIYALSQSHRGDVQAYCPALFEVFDPNTRLWTVLPNPPFAHGRLDGLYISHHLACGHKLVVYPLDRDDREPCIFDTRKKKWEYTQYLERDIGNVNGFAQYRDFLIGVLMYARCYKCLQLVAYELDSNGIPNLYRLLTERDDMFYHAYEFEEVFEPIFTINVGGDGLMCFIYYGIGGSRGVRLSVGLFRIFTDESEKDGWRIYARREAAVETYYLNHASDGVEDPRIYSAVV</sequence>
<organism evidence="2 3">
    <name type="scientific">Malus domestica</name>
    <name type="common">Apple</name>
    <name type="synonym">Pyrus malus</name>
    <dbReference type="NCBI Taxonomy" id="3750"/>
    <lineage>
        <taxon>Eukaryota</taxon>
        <taxon>Viridiplantae</taxon>
        <taxon>Streptophyta</taxon>
        <taxon>Embryophyta</taxon>
        <taxon>Tracheophyta</taxon>
        <taxon>Spermatophyta</taxon>
        <taxon>Magnoliopsida</taxon>
        <taxon>eudicotyledons</taxon>
        <taxon>Gunneridae</taxon>
        <taxon>Pentapetalae</taxon>
        <taxon>rosids</taxon>
        <taxon>fabids</taxon>
        <taxon>Rosales</taxon>
        <taxon>Rosaceae</taxon>
        <taxon>Amygdaloideae</taxon>
        <taxon>Maleae</taxon>
        <taxon>Malus</taxon>
    </lineage>
</organism>
<proteinExistence type="predicted"/>
<comment type="caution">
    <text evidence="2">The sequence shown here is derived from an EMBL/GenBank/DDBJ whole genome shotgun (WGS) entry which is preliminary data.</text>
</comment>
<dbReference type="InterPro" id="IPR012871">
    <property type="entry name" value="DUF1668_ORYSA"/>
</dbReference>
<dbReference type="AlphaFoldDB" id="A0A498I4Q2"/>
<evidence type="ECO:0000256" key="1">
    <source>
        <dbReference type="SAM" id="MobiDB-lite"/>
    </source>
</evidence>
<reference evidence="2 3" key="1">
    <citation type="submission" date="2018-10" db="EMBL/GenBank/DDBJ databases">
        <title>A high-quality apple genome assembly.</title>
        <authorList>
            <person name="Hu J."/>
        </authorList>
    </citation>
    <scope>NUCLEOTIDE SEQUENCE [LARGE SCALE GENOMIC DNA]</scope>
    <source>
        <strain evidence="3">cv. HFTH1</strain>
        <tissue evidence="2">Young leaf</tissue>
    </source>
</reference>
<gene>
    <name evidence="2" type="ORF">DVH24_001662</name>
</gene>